<keyword evidence="3" id="KW-1185">Reference proteome</keyword>
<evidence type="ECO:0000313" key="3">
    <source>
        <dbReference type="Proteomes" id="UP001175344"/>
    </source>
</evidence>
<gene>
    <name evidence="2" type="ORF">QAA55_013085</name>
</gene>
<name>A0ABU6KUB9_ENTAS</name>
<dbReference type="RefSeq" id="WP_241175394.1">
    <property type="nucleotide sequence ID" value="NZ_JAKWHR010000165.1"/>
</dbReference>
<accession>A0ABU6KUB9</accession>
<feature type="compositionally biased region" description="Basic and acidic residues" evidence="1">
    <location>
        <begin position="68"/>
        <end position="77"/>
    </location>
</feature>
<evidence type="ECO:0000313" key="2">
    <source>
        <dbReference type="EMBL" id="MEC5729343.1"/>
    </source>
</evidence>
<sequence>MELVEIRRARLKEWFGDKKLPPKDASFISQVIGGKFIGEKAARRLERDHGLPDLFLDTPYEEPGSDPIEPKHSQSDKALPEKLLRLQKCLEILPNEDADALLDEFLERAEERKKYFERLLQEYIQKNQLKNI</sequence>
<protein>
    <submittedName>
        <fullName evidence="2">Uncharacterized protein</fullName>
    </submittedName>
</protein>
<proteinExistence type="predicted"/>
<comment type="caution">
    <text evidence="2">The sequence shown here is derived from an EMBL/GenBank/DDBJ whole genome shotgun (WGS) entry which is preliminary data.</text>
</comment>
<reference evidence="2 3" key="1">
    <citation type="journal article" date="2023" name="Nat. Commun.">
        <title>Genomic dissection of endemic carbapenem resistance reveals metallo-beta-lactamase dissemination through clonal, plasmid and integron transfer.</title>
        <authorList>
            <person name="Macesic N."/>
            <person name="Hawkey J."/>
            <person name="Vezina B."/>
            <person name="Wisniewski J.A."/>
            <person name="Cottingham H."/>
            <person name="Blakeway L.V."/>
            <person name="Harshegyi T."/>
            <person name="Pragastis K."/>
            <person name="Badoordeen G.Z."/>
            <person name="Dennison A."/>
            <person name="Spelman D.W."/>
            <person name="Jenney A.W.J."/>
            <person name="Peleg A.Y."/>
        </authorList>
    </citation>
    <scope>NUCLEOTIDE SEQUENCE [LARGE SCALE GENOMIC DNA]</scope>
    <source>
        <strain evidence="2 3">CPO239</strain>
    </source>
</reference>
<dbReference type="Proteomes" id="UP001175344">
    <property type="component" value="Unassembled WGS sequence"/>
</dbReference>
<evidence type="ECO:0000256" key="1">
    <source>
        <dbReference type="SAM" id="MobiDB-lite"/>
    </source>
</evidence>
<dbReference type="EMBL" id="JARTQQ020000001">
    <property type="protein sequence ID" value="MEC5729343.1"/>
    <property type="molecule type" value="Genomic_DNA"/>
</dbReference>
<feature type="region of interest" description="Disordered" evidence="1">
    <location>
        <begin position="56"/>
        <end position="77"/>
    </location>
</feature>
<organism evidence="2 3">
    <name type="scientific">Enterobacter asburiae</name>
    <dbReference type="NCBI Taxonomy" id="61645"/>
    <lineage>
        <taxon>Bacteria</taxon>
        <taxon>Pseudomonadati</taxon>
        <taxon>Pseudomonadota</taxon>
        <taxon>Gammaproteobacteria</taxon>
        <taxon>Enterobacterales</taxon>
        <taxon>Enterobacteriaceae</taxon>
        <taxon>Enterobacter</taxon>
        <taxon>Enterobacter cloacae complex</taxon>
    </lineage>
</organism>